<evidence type="ECO:0000313" key="3">
    <source>
        <dbReference type="Proteomes" id="UP000535415"/>
    </source>
</evidence>
<keyword evidence="1" id="KW-0472">Membrane</keyword>
<gene>
    <name evidence="2" type="ORF">FHS72_001748</name>
</gene>
<dbReference type="PIRSF" id="PIRSF033239">
    <property type="entry name" value="ExoD"/>
    <property type="match status" value="1"/>
</dbReference>
<keyword evidence="3" id="KW-1185">Reference proteome</keyword>
<feature type="transmembrane region" description="Helical" evidence="1">
    <location>
        <begin position="174"/>
        <end position="198"/>
    </location>
</feature>
<keyword evidence="1" id="KW-1133">Transmembrane helix</keyword>
<evidence type="ECO:0000256" key="1">
    <source>
        <dbReference type="SAM" id="Phobius"/>
    </source>
</evidence>
<dbReference type="EMBL" id="JACIJM010000004">
    <property type="protein sequence ID" value="MBB5722124.1"/>
    <property type="molecule type" value="Genomic_DNA"/>
</dbReference>
<reference evidence="2 3" key="1">
    <citation type="submission" date="2020-08" db="EMBL/GenBank/DDBJ databases">
        <title>Genomic Encyclopedia of Type Strains, Phase IV (KMG-IV): sequencing the most valuable type-strain genomes for metagenomic binning, comparative biology and taxonomic classification.</title>
        <authorList>
            <person name="Goeker M."/>
        </authorList>
    </citation>
    <scope>NUCLEOTIDE SEQUENCE [LARGE SCALE GENOMIC DNA]</scope>
    <source>
        <strain evidence="2 3">DSM 101064</strain>
    </source>
</reference>
<dbReference type="InterPro" id="IPR010331">
    <property type="entry name" value="ExoD"/>
</dbReference>
<accession>A0A7W9EXY4</accession>
<proteinExistence type="predicted"/>
<dbReference type="Proteomes" id="UP000535415">
    <property type="component" value="Unassembled WGS sequence"/>
</dbReference>
<dbReference type="RefSeq" id="WP_183528089.1">
    <property type="nucleotide sequence ID" value="NZ_JACIJM010000004.1"/>
</dbReference>
<evidence type="ECO:0008006" key="4">
    <source>
        <dbReference type="Google" id="ProtNLM"/>
    </source>
</evidence>
<comment type="caution">
    <text evidence="2">The sequence shown here is derived from an EMBL/GenBank/DDBJ whole genome shotgun (WGS) entry which is preliminary data.</text>
</comment>
<protein>
    <recommendedName>
        <fullName evidence="4">Exopolysaccharide biosynthesis protein</fullName>
    </recommendedName>
</protein>
<dbReference type="PANTHER" id="PTHR41795">
    <property type="entry name" value="EXOPOLYSACCHARIDE SYNTHESIS PROTEIN"/>
    <property type="match status" value="1"/>
</dbReference>
<dbReference type="AlphaFoldDB" id="A0A7W9EXY4"/>
<organism evidence="2 3">
    <name type="scientific">Yoonia ponticola</name>
    <dbReference type="NCBI Taxonomy" id="1524255"/>
    <lineage>
        <taxon>Bacteria</taxon>
        <taxon>Pseudomonadati</taxon>
        <taxon>Pseudomonadota</taxon>
        <taxon>Alphaproteobacteria</taxon>
        <taxon>Rhodobacterales</taxon>
        <taxon>Paracoccaceae</taxon>
        <taxon>Yoonia</taxon>
    </lineage>
</organism>
<dbReference type="PANTHER" id="PTHR41795:SF1">
    <property type="entry name" value="EXOPOLYSACCHARIDE SYNTHESIS PROTEIN"/>
    <property type="match status" value="1"/>
</dbReference>
<feature type="transmembrane region" description="Helical" evidence="1">
    <location>
        <begin position="132"/>
        <end position="154"/>
    </location>
</feature>
<keyword evidence="1" id="KW-0812">Transmembrane</keyword>
<evidence type="ECO:0000313" key="2">
    <source>
        <dbReference type="EMBL" id="MBB5722124.1"/>
    </source>
</evidence>
<name>A0A7W9EXY4_9RHOB</name>
<dbReference type="Pfam" id="PF06055">
    <property type="entry name" value="ExoD"/>
    <property type="match status" value="1"/>
</dbReference>
<sequence length="199" mass="20808">MTDDTKADPITDIATHLTEASHGDAVTFDDLLQEFGREAFATCLLVAGVVLASPLSGVPFASSIFGALICLISAQAAYGAKTIWLPAFLRKRSVSADKIERLQSALETAGKVFDKFSRDRITGLVGPKARRVLYAVCAVGGLCLPLLEIVPFSSSVVGLGVALVSLGILGRDGLFALIGVPVILFGMSIPFWVASAVLG</sequence>